<evidence type="ECO:0000313" key="2">
    <source>
        <dbReference type="Proteomes" id="UP000177088"/>
    </source>
</evidence>
<gene>
    <name evidence="1" type="ORF">A3C96_03420</name>
</gene>
<reference evidence="1 2" key="1">
    <citation type="journal article" date="2016" name="Nat. Commun.">
        <title>Thousands of microbial genomes shed light on interconnected biogeochemical processes in an aquifer system.</title>
        <authorList>
            <person name="Anantharaman K."/>
            <person name="Brown C.T."/>
            <person name="Hug L.A."/>
            <person name="Sharon I."/>
            <person name="Castelle C.J."/>
            <person name="Probst A.J."/>
            <person name="Thomas B.C."/>
            <person name="Singh A."/>
            <person name="Wilkins M.J."/>
            <person name="Karaoz U."/>
            <person name="Brodie E.L."/>
            <person name="Williams K.H."/>
            <person name="Hubbard S.S."/>
            <person name="Banfield J.F."/>
        </authorList>
    </citation>
    <scope>NUCLEOTIDE SEQUENCE [LARGE SCALE GENOMIC DNA]</scope>
</reference>
<dbReference type="AlphaFoldDB" id="A0A1F7U437"/>
<name>A0A1F7U437_9BACT</name>
<sequence>MDIAAKNKETKKFTDSQIRGSQVTLLEAIRYDRGPLILVKMQISEAPPMGARYDLGKLIFIDWFPDKEVMYQLRRTELTVGARLCRLFKI</sequence>
<comment type="caution">
    <text evidence="1">The sequence shown here is derived from an EMBL/GenBank/DDBJ whole genome shotgun (WGS) entry which is preliminary data.</text>
</comment>
<organism evidence="1 2">
    <name type="scientific">Candidatus Uhrbacteria bacterium RIFCSPHIGHO2_02_FULL_60_10</name>
    <dbReference type="NCBI Taxonomy" id="1802392"/>
    <lineage>
        <taxon>Bacteria</taxon>
        <taxon>Candidatus Uhriibacteriota</taxon>
    </lineage>
</organism>
<evidence type="ECO:0000313" key="1">
    <source>
        <dbReference type="EMBL" id="OGL73020.1"/>
    </source>
</evidence>
<dbReference type="Proteomes" id="UP000177088">
    <property type="component" value="Unassembled WGS sequence"/>
</dbReference>
<protein>
    <submittedName>
        <fullName evidence="1">Uncharacterized protein</fullName>
    </submittedName>
</protein>
<accession>A0A1F7U437</accession>
<dbReference type="EMBL" id="MGEA01000072">
    <property type="protein sequence ID" value="OGL73020.1"/>
    <property type="molecule type" value="Genomic_DNA"/>
</dbReference>
<proteinExistence type="predicted"/>